<dbReference type="Gene3D" id="3.40.30.10">
    <property type="entry name" value="Glutaredoxin"/>
    <property type="match status" value="1"/>
</dbReference>
<dbReference type="InterPro" id="IPR013766">
    <property type="entry name" value="Thioredoxin_domain"/>
</dbReference>
<gene>
    <name evidence="6" type="ORF">NRE15_14250</name>
</gene>
<dbReference type="PANTHER" id="PTHR43110:SF1">
    <property type="entry name" value="THIOL PEROXIDASE"/>
    <property type="match status" value="1"/>
</dbReference>
<dbReference type="InterPro" id="IPR050455">
    <property type="entry name" value="Tpx_Peroxidase_subfamily"/>
</dbReference>
<feature type="domain" description="Thioredoxin" evidence="5">
    <location>
        <begin position="20"/>
        <end position="164"/>
    </location>
</feature>
<keyword evidence="1" id="KW-0560">Oxidoreductase</keyword>
<dbReference type="PROSITE" id="PS51352">
    <property type="entry name" value="THIOREDOXIN_2"/>
    <property type="match status" value="1"/>
</dbReference>
<dbReference type="EMBL" id="CP102453">
    <property type="protein sequence ID" value="UUX34024.1"/>
    <property type="molecule type" value="Genomic_DNA"/>
</dbReference>
<evidence type="ECO:0000259" key="5">
    <source>
        <dbReference type="PROSITE" id="PS51352"/>
    </source>
</evidence>
<dbReference type="PANTHER" id="PTHR43110">
    <property type="entry name" value="THIOL PEROXIDASE"/>
    <property type="match status" value="1"/>
</dbReference>
<keyword evidence="1" id="KW-0575">Peroxidase</keyword>
<keyword evidence="4" id="KW-0676">Redox-active center</keyword>
<evidence type="ECO:0000256" key="3">
    <source>
        <dbReference type="ARBA" id="ARBA00023157"/>
    </source>
</evidence>
<evidence type="ECO:0000256" key="4">
    <source>
        <dbReference type="ARBA" id="ARBA00023284"/>
    </source>
</evidence>
<protein>
    <submittedName>
        <fullName evidence="6">Redoxin family protein</fullName>
    </submittedName>
</protein>
<proteinExistence type="predicted"/>
<keyword evidence="3" id="KW-1015">Disulfide bond</keyword>
<evidence type="ECO:0000313" key="6">
    <source>
        <dbReference type="EMBL" id="UUX34024.1"/>
    </source>
</evidence>
<dbReference type="InterPro" id="IPR013740">
    <property type="entry name" value="Redoxin"/>
</dbReference>
<evidence type="ECO:0000256" key="2">
    <source>
        <dbReference type="ARBA" id="ARBA00022862"/>
    </source>
</evidence>
<name>A0ABY5P5R8_9LACT</name>
<dbReference type="Pfam" id="PF08534">
    <property type="entry name" value="Redoxin"/>
    <property type="match status" value="1"/>
</dbReference>
<reference evidence="6 7" key="1">
    <citation type="submission" date="2022-08" db="EMBL/GenBank/DDBJ databases">
        <title>Aerococcaceae sp. nov isolated from spoiled eye mask.</title>
        <authorList>
            <person name="Zhou G."/>
            <person name="Xie X.-B."/>
            <person name="Shi Q.-S."/>
            <person name="Wang Y.-S."/>
            <person name="Wen X."/>
            <person name="Peng H."/>
            <person name="Yang X.-J."/>
            <person name="Tao H.-B."/>
            <person name="Huang X.-M."/>
        </authorList>
    </citation>
    <scope>NUCLEOTIDE SEQUENCE [LARGE SCALE GENOMIC DNA]</scope>
    <source>
        <strain evidence="7">DM20194951</strain>
    </source>
</reference>
<keyword evidence="2" id="KW-0049">Antioxidant</keyword>
<organism evidence="6 7">
    <name type="scientific">Fundicoccus culcitae</name>
    <dbReference type="NCBI Taxonomy" id="2969821"/>
    <lineage>
        <taxon>Bacteria</taxon>
        <taxon>Bacillati</taxon>
        <taxon>Bacillota</taxon>
        <taxon>Bacilli</taxon>
        <taxon>Lactobacillales</taxon>
        <taxon>Aerococcaceae</taxon>
        <taxon>Fundicoccus</taxon>
    </lineage>
</organism>
<dbReference type="SUPFAM" id="SSF52833">
    <property type="entry name" value="Thioredoxin-like"/>
    <property type="match status" value="1"/>
</dbReference>
<accession>A0ABY5P5R8</accession>
<dbReference type="Proteomes" id="UP001315967">
    <property type="component" value="Chromosome"/>
</dbReference>
<evidence type="ECO:0000313" key="7">
    <source>
        <dbReference type="Proteomes" id="UP001315967"/>
    </source>
</evidence>
<dbReference type="InterPro" id="IPR036249">
    <property type="entry name" value="Thioredoxin-like_sf"/>
</dbReference>
<keyword evidence="7" id="KW-1185">Reference proteome</keyword>
<evidence type="ECO:0000256" key="1">
    <source>
        <dbReference type="ARBA" id="ARBA00022559"/>
    </source>
</evidence>
<sequence>MSSLEITFKGEPVKLVGNPPQVGEMMPNATVTDKDGNAVQLHELIKDTTILSVVPNVTTSVCSIQTQRFAEGTKDKDYQFLSVSVNTPEEWDGWKSEHNLSMTTLSDTDRDFGQATGLLMEGLDLLARSVFVLDAQKIVKYVQIVPEGTDEPSYDEAIAAADSL</sequence>